<keyword evidence="12" id="KW-1185">Reference proteome</keyword>
<dbReference type="SUPFAM" id="SSF54211">
    <property type="entry name" value="Ribosomal protein S5 domain 2-like"/>
    <property type="match status" value="1"/>
</dbReference>
<evidence type="ECO:0000259" key="8">
    <source>
        <dbReference type="Pfam" id="PF08544"/>
    </source>
</evidence>
<reference evidence="10 11" key="1">
    <citation type="submission" date="2018-06" db="EMBL/GenBank/DDBJ databases">
        <authorList>
            <consortium name="Pathogen Informatics"/>
            <person name="Doyle S."/>
        </authorList>
    </citation>
    <scope>NUCLEOTIDE SEQUENCE [LARGE SCALE GENOMIC DNA]</scope>
    <source>
        <strain evidence="10 11">NCTC12413</strain>
    </source>
</reference>
<dbReference type="OrthoDB" id="1522677at2"/>
<dbReference type="GO" id="GO:0019287">
    <property type="term" value="P:isopentenyl diphosphate biosynthetic process, mevalonate pathway"/>
    <property type="evidence" value="ECO:0007669"/>
    <property type="project" value="UniProtKB-UniPathway"/>
</dbReference>
<evidence type="ECO:0000256" key="4">
    <source>
        <dbReference type="ARBA" id="ARBA00022741"/>
    </source>
</evidence>
<gene>
    <name evidence="10" type="ORF">NCTC12413_02273</name>
    <name evidence="9" type="ORF">SAR03_08060</name>
</gene>
<dbReference type="PRINTS" id="PR00959">
    <property type="entry name" value="MEVGALKINASE"/>
</dbReference>
<evidence type="ECO:0000256" key="3">
    <source>
        <dbReference type="ARBA" id="ARBA00022679"/>
    </source>
</evidence>
<dbReference type="STRING" id="1212545.SARL_10406"/>
<protein>
    <recommendedName>
        <fullName evidence="2">phosphomevalonate kinase</fullName>
        <ecNumber evidence="2">2.7.4.2</ecNumber>
    </recommendedName>
</protein>
<feature type="domain" description="GHMP kinase C-terminal" evidence="8">
    <location>
        <begin position="264"/>
        <end position="347"/>
    </location>
</feature>
<dbReference type="GO" id="GO:0005524">
    <property type="term" value="F:ATP binding"/>
    <property type="evidence" value="ECO:0007669"/>
    <property type="project" value="UniProtKB-KW"/>
</dbReference>
<dbReference type="GeneID" id="97288575"/>
<evidence type="ECO:0000259" key="7">
    <source>
        <dbReference type="Pfam" id="PF00288"/>
    </source>
</evidence>
<dbReference type="InterPro" id="IPR036554">
    <property type="entry name" value="GHMP_kinase_C_sf"/>
</dbReference>
<dbReference type="EMBL" id="UGZE01000001">
    <property type="protein sequence ID" value="SUJ25208.1"/>
    <property type="molecule type" value="Genomic_DNA"/>
</dbReference>
<dbReference type="Pfam" id="PF08544">
    <property type="entry name" value="GHMP_kinases_C"/>
    <property type="match status" value="1"/>
</dbReference>
<dbReference type="InterPro" id="IPR006204">
    <property type="entry name" value="GHMP_kinase_N_dom"/>
</dbReference>
<dbReference type="EMBL" id="BKAV01000004">
    <property type="protein sequence ID" value="GEP99768.1"/>
    <property type="molecule type" value="Genomic_DNA"/>
</dbReference>
<accession>A0A380CQK3</accession>
<dbReference type="NCBIfam" id="TIGR01220">
    <property type="entry name" value="Pmev_kin_Gr_pos"/>
    <property type="match status" value="1"/>
</dbReference>
<dbReference type="InterPro" id="IPR013750">
    <property type="entry name" value="GHMP_kinase_C_dom"/>
</dbReference>
<dbReference type="InterPro" id="IPR020568">
    <property type="entry name" value="Ribosomal_Su5_D2-typ_SF"/>
</dbReference>
<keyword evidence="6" id="KW-0067">ATP-binding</keyword>
<dbReference type="GO" id="GO:0004631">
    <property type="term" value="F:phosphomevalonate kinase activity"/>
    <property type="evidence" value="ECO:0007669"/>
    <property type="project" value="UniProtKB-EC"/>
</dbReference>
<evidence type="ECO:0000256" key="6">
    <source>
        <dbReference type="ARBA" id="ARBA00022840"/>
    </source>
</evidence>
<name>A0A380CQK3_9STAP</name>
<dbReference type="PANTHER" id="PTHR31814">
    <property type="match status" value="1"/>
</dbReference>
<evidence type="ECO:0000256" key="1">
    <source>
        <dbReference type="ARBA" id="ARBA00005017"/>
    </source>
</evidence>
<evidence type="ECO:0000313" key="10">
    <source>
        <dbReference type="EMBL" id="SUJ25208.1"/>
    </source>
</evidence>
<evidence type="ECO:0000256" key="2">
    <source>
        <dbReference type="ARBA" id="ARBA00012958"/>
    </source>
</evidence>
<evidence type="ECO:0000313" key="9">
    <source>
        <dbReference type="EMBL" id="GEP99768.1"/>
    </source>
</evidence>
<reference evidence="9 12" key="2">
    <citation type="submission" date="2019-07" db="EMBL/GenBank/DDBJ databases">
        <title>Whole genome shotgun sequence of Staphylococcus arlettae NBRC 109765.</title>
        <authorList>
            <person name="Hosoyama A."/>
            <person name="Uohara A."/>
            <person name="Ohji S."/>
            <person name="Ichikawa N."/>
        </authorList>
    </citation>
    <scope>NUCLEOTIDE SEQUENCE [LARGE SCALE GENOMIC DNA]</scope>
    <source>
        <strain evidence="9 12">NBRC 109765</strain>
    </source>
</reference>
<dbReference type="SUPFAM" id="SSF55060">
    <property type="entry name" value="GHMP Kinase, C-terminal domain"/>
    <property type="match status" value="1"/>
</dbReference>
<dbReference type="InterPro" id="IPR005917">
    <property type="entry name" value="Pmev_kinase_bact"/>
</dbReference>
<keyword evidence="4" id="KW-0547">Nucleotide-binding</keyword>
<dbReference type="AlphaFoldDB" id="A0A380CQK3"/>
<keyword evidence="3" id="KW-0808">Transferase</keyword>
<dbReference type="Pfam" id="PF00288">
    <property type="entry name" value="GHMP_kinases_N"/>
    <property type="match status" value="1"/>
</dbReference>
<evidence type="ECO:0000313" key="12">
    <source>
        <dbReference type="Proteomes" id="UP000321598"/>
    </source>
</evidence>
<dbReference type="UniPathway" id="UPA00057">
    <property type="reaction ID" value="UER00099"/>
</dbReference>
<dbReference type="InterPro" id="IPR014721">
    <property type="entry name" value="Ribsml_uS5_D2-typ_fold_subgr"/>
</dbReference>
<comment type="pathway">
    <text evidence="1">Isoprenoid biosynthesis; isopentenyl diphosphate biosynthesis via mevalonate pathway; isopentenyl diphosphate from (R)-mevalonate: step 2/3.</text>
</comment>
<proteinExistence type="predicted"/>
<sequence>MIQVKAPGKLYIAGEYAVTEPGYKSVLIAVDRFVTASIEDTTSLATQGTIHSKTLHHEPVTFQRREDKIAVSDLHAAKQLKYVITAIEVFEQYVRSNDISLKHFNLTIDSNLDDASGHKYGLGSSAAVLVSVIKALNEFYDMQLSNLYIYKLAVIANMKLQSLSSCGDIAVSVYTGWLAYSTFDHEWVMQQIEDTSVNEVLNKNWPGLHIEPLQAPENMEVLIGWTGSPASSHHLVSEVKRLKADPTFYGKFLEQSHTCVEKLIHAFKTNHIKGVQQMIRHNRKIIQQMDNEATIDIETPHLKTLCEIAEKHGGAAKTSGAGGGDCGISIINSDSNKKHIYKEWKSHEVIPLEFNVYHGQ</sequence>
<dbReference type="RefSeq" id="WP_002510784.1">
    <property type="nucleotide sequence ID" value="NZ_AP019698.1"/>
</dbReference>
<evidence type="ECO:0000256" key="5">
    <source>
        <dbReference type="ARBA" id="ARBA00022777"/>
    </source>
</evidence>
<dbReference type="Proteomes" id="UP000254956">
    <property type="component" value="Unassembled WGS sequence"/>
</dbReference>
<feature type="domain" description="GHMP kinase N-terminal" evidence="7">
    <location>
        <begin position="82"/>
        <end position="176"/>
    </location>
</feature>
<dbReference type="InterPro" id="IPR035102">
    <property type="entry name" value="Phosphomevalonate_kinase"/>
</dbReference>
<evidence type="ECO:0000313" key="11">
    <source>
        <dbReference type="Proteomes" id="UP000254956"/>
    </source>
</evidence>
<dbReference type="Gene3D" id="3.30.70.890">
    <property type="entry name" value="GHMP kinase, C-terminal domain"/>
    <property type="match status" value="1"/>
</dbReference>
<keyword evidence="5 10" id="KW-0418">Kinase</keyword>
<dbReference type="Gene3D" id="3.30.230.10">
    <property type="match status" value="1"/>
</dbReference>
<dbReference type="PANTHER" id="PTHR31814:SF2">
    <property type="entry name" value="PHOSPHOMEVALONATE KINASE"/>
    <property type="match status" value="1"/>
</dbReference>
<organism evidence="10 11">
    <name type="scientific">Staphylococcus arlettae</name>
    <dbReference type="NCBI Taxonomy" id="29378"/>
    <lineage>
        <taxon>Bacteria</taxon>
        <taxon>Bacillati</taxon>
        <taxon>Bacillota</taxon>
        <taxon>Bacilli</taxon>
        <taxon>Bacillales</taxon>
        <taxon>Staphylococcaceae</taxon>
        <taxon>Staphylococcus</taxon>
    </lineage>
</organism>
<dbReference type="EC" id="2.7.4.2" evidence="2"/>
<dbReference type="Proteomes" id="UP000321598">
    <property type="component" value="Unassembled WGS sequence"/>
</dbReference>